<accession>A0A084QT46</accession>
<protein>
    <submittedName>
        <fullName evidence="1">Uncharacterized protein</fullName>
    </submittedName>
</protein>
<evidence type="ECO:0000313" key="2">
    <source>
        <dbReference type="Proteomes" id="UP000028524"/>
    </source>
</evidence>
<dbReference type="Proteomes" id="UP000028524">
    <property type="component" value="Unassembled WGS sequence"/>
</dbReference>
<dbReference type="EMBL" id="KL660252">
    <property type="protein sequence ID" value="KFA67131.1"/>
    <property type="molecule type" value="Genomic_DNA"/>
</dbReference>
<name>A0A084QT46_STAC4</name>
<proteinExistence type="predicted"/>
<organism evidence="1 2">
    <name type="scientific">Stachybotrys chlorohalonatus (strain IBT 40285)</name>
    <dbReference type="NCBI Taxonomy" id="1283841"/>
    <lineage>
        <taxon>Eukaryota</taxon>
        <taxon>Fungi</taxon>
        <taxon>Dikarya</taxon>
        <taxon>Ascomycota</taxon>
        <taxon>Pezizomycotina</taxon>
        <taxon>Sordariomycetes</taxon>
        <taxon>Hypocreomycetidae</taxon>
        <taxon>Hypocreales</taxon>
        <taxon>Stachybotryaceae</taxon>
        <taxon>Stachybotrys</taxon>
    </lineage>
</organism>
<sequence length="55" mass="6278">MEGATCTDASLMQVMLRALLQETSAHLMDEQKKMLERLWDALMGNQQMAMQMMGE</sequence>
<reference evidence="1 2" key="1">
    <citation type="journal article" date="2014" name="BMC Genomics">
        <title>Comparative genome sequencing reveals chemotype-specific gene clusters in the toxigenic black mold Stachybotrys.</title>
        <authorList>
            <person name="Semeiks J."/>
            <person name="Borek D."/>
            <person name="Otwinowski Z."/>
            <person name="Grishin N.V."/>
        </authorList>
    </citation>
    <scope>NUCLEOTIDE SEQUENCE [LARGE SCALE GENOMIC DNA]</scope>
    <source>
        <strain evidence="1 2">IBT 40285</strain>
    </source>
</reference>
<dbReference type="STRING" id="1283841.A0A084QT46"/>
<keyword evidence="2" id="KW-1185">Reference proteome</keyword>
<dbReference type="HOGENOM" id="CLU_212900_0_0_1"/>
<dbReference type="AlphaFoldDB" id="A0A084QT46"/>
<dbReference type="InParanoid" id="A0A084QT46"/>
<evidence type="ECO:0000313" key="1">
    <source>
        <dbReference type="EMBL" id="KFA67131.1"/>
    </source>
</evidence>
<gene>
    <name evidence="1" type="ORF">S40285_10881</name>
</gene>
<dbReference type="OrthoDB" id="5067585at2759"/>